<keyword evidence="1" id="KW-0812">Transmembrane</keyword>
<keyword evidence="3" id="KW-1185">Reference proteome</keyword>
<dbReference type="OrthoDB" id="119964at2"/>
<evidence type="ECO:0000313" key="2">
    <source>
        <dbReference type="EMBL" id="RIA37666.1"/>
    </source>
</evidence>
<protein>
    <submittedName>
        <fullName evidence="2">Uncharacterized protein</fullName>
    </submittedName>
</protein>
<dbReference type="Proteomes" id="UP000266568">
    <property type="component" value="Unassembled WGS sequence"/>
</dbReference>
<proteinExistence type="predicted"/>
<evidence type="ECO:0000256" key="1">
    <source>
        <dbReference type="SAM" id="Phobius"/>
    </source>
</evidence>
<comment type="caution">
    <text evidence="2">The sequence shown here is derived from an EMBL/GenBank/DDBJ whole genome shotgun (WGS) entry which is preliminary data.</text>
</comment>
<name>A0A397NJF6_9SPHN</name>
<feature type="transmembrane region" description="Helical" evidence="1">
    <location>
        <begin position="110"/>
        <end position="130"/>
    </location>
</feature>
<dbReference type="RefSeq" id="WP_119036942.1">
    <property type="nucleotide sequence ID" value="NZ_QXDC01000004.1"/>
</dbReference>
<gene>
    <name evidence="2" type="ORF">DFR49_3553</name>
</gene>
<feature type="transmembrane region" description="Helical" evidence="1">
    <location>
        <begin position="39"/>
        <end position="66"/>
    </location>
</feature>
<keyword evidence="1" id="KW-0472">Membrane</keyword>
<organism evidence="2 3">
    <name type="scientific">Hephaestia caeni</name>
    <dbReference type="NCBI Taxonomy" id="645617"/>
    <lineage>
        <taxon>Bacteria</taxon>
        <taxon>Pseudomonadati</taxon>
        <taxon>Pseudomonadota</taxon>
        <taxon>Alphaproteobacteria</taxon>
        <taxon>Sphingomonadales</taxon>
        <taxon>Sphingomonadaceae</taxon>
        <taxon>Hephaestia</taxon>
    </lineage>
</organism>
<evidence type="ECO:0000313" key="3">
    <source>
        <dbReference type="Proteomes" id="UP000266568"/>
    </source>
</evidence>
<keyword evidence="1" id="KW-1133">Transmembrane helix</keyword>
<accession>A0A397NJF6</accession>
<sequence length="138" mass="15134">MNKHSQAGRRYLRRFYPTMTAYVVALIGANWAINAWHPSGAALVALAILPALPIIAVIGVMGLYLVEETDEYVRQRAVTAMMVGLAVMLSIATAWGFLEEGGVLPHVPAYWAFIVWCAAWGLAQCVRGLVERFTRDAA</sequence>
<feature type="transmembrane region" description="Helical" evidence="1">
    <location>
        <begin position="78"/>
        <end position="98"/>
    </location>
</feature>
<dbReference type="AlphaFoldDB" id="A0A397NJF6"/>
<reference evidence="2 3" key="1">
    <citation type="submission" date="2018-08" db="EMBL/GenBank/DDBJ databases">
        <title>Genomic Encyclopedia of Type Strains, Phase IV (KMG-IV): sequencing the most valuable type-strain genomes for metagenomic binning, comparative biology and taxonomic classification.</title>
        <authorList>
            <person name="Goeker M."/>
        </authorList>
    </citation>
    <scope>NUCLEOTIDE SEQUENCE [LARGE SCALE GENOMIC DNA]</scope>
    <source>
        <strain evidence="2 3">DSM 25527</strain>
    </source>
</reference>
<dbReference type="EMBL" id="QXDC01000004">
    <property type="protein sequence ID" value="RIA37666.1"/>
    <property type="molecule type" value="Genomic_DNA"/>
</dbReference>
<feature type="transmembrane region" description="Helical" evidence="1">
    <location>
        <begin position="12"/>
        <end position="33"/>
    </location>
</feature>